<comment type="caution">
    <text evidence="1">The sequence shown here is derived from an EMBL/GenBank/DDBJ whole genome shotgun (WGS) entry which is preliminary data.</text>
</comment>
<accession>A0A9P4H680</accession>
<proteinExistence type="predicted"/>
<sequence>NMAYRRGRKPTSGANDLNQVFDNVKVFQDLLRFQQDPSDIDPAVSVVQEYARAVRLLYIKTRWSKLGLADWHAEMRILLCARESAFMGLDIWEPLDDFFDTYVFEMEVQPMQSLDARGRKLVKRGLLRQLQDAALRELEACRRLLCDLPGDKLSNWRSLDSKLLAFKKKAWDECEKRGSLCLEPIDEV</sequence>
<feature type="non-terminal residue" evidence="1">
    <location>
        <position position="188"/>
    </location>
</feature>
<evidence type="ECO:0000313" key="1">
    <source>
        <dbReference type="EMBL" id="KAF2028918.1"/>
    </source>
</evidence>
<name>A0A9P4H680_9PLEO</name>
<dbReference type="AlphaFoldDB" id="A0A9P4H680"/>
<feature type="non-terminal residue" evidence="1">
    <location>
        <position position="1"/>
    </location>
</feature>
<reference evidence="1" key="1">
    <citation type="journal article" date="2020" name="Stud. Mycol.">
        <title>101 Dothideomycetes genomes: a test case for predicting lifestyles and emergence of pathogens.</title>
        <authorList>
            <person name="Haridas S."/>
            <person name="Albert R."/>
            <person name="Binder M."/>
            <person name="Bloem J."/>
            <person name="Labutti K."/>
            <person name="Salamov A."/>
            <person name="Andreopoulos B."/>
            <person name="Baker S."/>
            <person name="Barry K."/>
            <person name="Bills G."/>
            <person name="Bluhm B."/>
            <person name="Cannon C."/>
            <person name="Castanera R."/>
            <person name="Culley D."/>
            <person name="Daum C."/>
            <person name="Ezra D."/>
            <person name="Gonzalez J."/>
            <person name="Henrissat B."/>
            <person name="Kuo A."/>
            <person name="Liang C."/>
            <person name="Lipzen A."/>
            <person name="Lutzoni F."/>
            <person name="Magnuson J."/>
            <person name="Mondo S."/>
            <person name="Nolan M."/>
            <person name="Ohm R."/>
            <person name="Pangilinan J."/>
            <person name="Park H.-J."/>
            <person name="Ramirez L."/>
            <person name="Alfaro M."/>
            <person name="Sun H."/>
            <person name="Tritt A."/>
            <person name="Yoshinaga Y."/>
            <person name="Zwiers L.-H."/>
            <person name="Turgeon B."/>
            <person name="Goodwin S."/>
            <person name="Spatafora J."/>
            <person name="Crous P."/>
            <person name="Grigoriev I."/>
        </authorList>
    </citation>
    <scope>NUCLEOTIDE SEQUENCE</scope>
    <source>
        <strain evidence="1">CBS 110217</strain>
    </source>
</reference>
<dbReference type="EMBL" id="ML978207">
    <property type="protein sequence ID" value="KAF2028918.1"/>
    <property type="molecule type" value="Genomic_DNA"/>
</dbReference>
<evidence type="ECO:0000313" key="2">
    <source>
        <dbReference type="Proteomes" id="UP000799777"/>
    </source>
</evidence>
<dbReference type="Proteomes" id="UP000799777">
    <property type="component" value="Unassembled WGS sequence"/>
</dbReference>
<keyword evidence="2" id="KW-1185">Reference proteome</keyword>
<gene>
    <name evidence="1" type="ORF">EK21DRAFT_37436</name>
</gene>
<protein>
    <submittedName>
        <fullName evidence="1">Uncharacterized protein</fullName>
    </submittedName>
</protein>
<organism evidence="1 2">
    <name type="scientific">Setomelanomma holmii</name>
    <dbReference type="NCBI Taxonomy" id="210430"/>
    <lineage>
        <taxon>Eukaryota</taxon>
        <taxon>Fungi</taxon>
        <taxon>Dikarya</taxon>
        <taxon>Ascomycota</taxon>
        <taxon>Pezizomycotina</taxon>
        <taxon>Dothideomycetes</taxon>
        <taxon>Pleosporomycetidae</taxon>
        <taxon>Pleosporales</taxon>
        <taxon>Pleosporineae</taxon>
        <taxon>Phaeosphaeriaceae</taxon>
        <taxon>Setomelanomma</taxon>
    </lineage>
</organism>
<dbReference type="OrthoDB" id="3782170at2759"/>